<dbReference type="STRING" id="930152.SAMN05216565_101386"/>
<reference evidence="3" key="1">
    <citation type="submission" date="2016-10" db="EMBL/GenBank/DDBJ databases">
        <authorList>
            <person name="Varghese N."/>
            <person name="Submissions S."/>
        </authorList>
    </citation>
    <scope>NUCLEOTIDE SEQUENCE [LARGE SCALE GENOMIC DNA]</scope>
    <source>
        <strain evidence="3">IBRC-M10078</strain>
    </source>
</reference>
<evidence type="ECO:0000256" key="1">
    <source>
        <dbReference type="SAM" id="MobiDB-lite"/>
    </source>
</evidence>
<feature type="region of interest" description="Disordered" evidence="1">
    <location>
        <begin position="1"/>
        <end position="24"/>
    </location>
</feature>
<protein>
    <submittedName>
        <fullName evidence="2">TIGR02646 family protein</fullName>
    </submittedName>
</protein>
<evidence type="ECO:0000313" key="2">
    <source>
        <dbReference type="EMBL" id="SDP06282.1"/>
    </source>
</evidence>
<proteinExistence type="predicted"/>
<dbReference type="AlphaFoldDB" id="A0A1H0PME1"/>
<accession>A0A1H0PME1</accession>
<dbReference type="EMBL" id="FNJU01000001">
    <property type="protein sequence ID" value="SDP06282.1"/>
    <property type="molecule type" value="Genomic_DNA"/>
</dbReference>
<dbReference type="RefSeq" id="WP_090849430.1">
    <property type="nucleotide sequence ID" value="NZ_FNJU01000001.1"/>
</dbReference>
<dbReference type="Proteomes" id="UP000199159">
    <property type="component" value="Unassembled WGS sequence"/>
</dbReference>
<name>A0A1H0PME1_9BACI</name>
<dbReference type="OrthoDB" id="8617719at2"/>
<gene>
    <name evidence="2" type="ORF">SAMN05216565_101386</name>
</gene>
<keyword evidence="3" id="KW-1185">Reference proteome</keyword>
<evidence type="ECO:0000313" key="3">
    <source>
        <dbReference type="Proteomes" id="UP000199159"/>
    </source>
</evidence>
<sequence>MLHIVKDAEPDSLRQDRKDGNSFNDRKCKKELNDALITNQGHLCVYCMKQIVLPNVRVEHYKPRKYKELVLVYDNLFLACEGNEGNGKSRHTCDVKKGESELQIDPLNPEHIKKMGYGTGGNIYSSDDQHDRDLNIILNLNEEELIRIRKSYYDIITDRIEQAKVEGEYSFEFLDKELQKYVKKRRGKYLPFCGVAVGYLKEEMETLRGQSY</sequence>
<organism evidence="2 3">
    <name type="scientific">Litchfieldia salsa</name>
    <dbReference type="NCBI Taxonomy" id="930152"/>
    <lineage>
        <taxon>Bacteria</taxon>
        <taxon>Bacillati</taxon>
        <taxon>Bacillota</taxon>
        <taxon>Bacilli</taxon>
        <taxon>Bacillales</taxon>
        <taxon>Bacillaceae</taxon>
        <taxon>Litchfieldia</taxon>
    </lineage>
</organism>